<sequence>MKNKLQLKIKLLSDTTFGRGDGLAGLVDQEVEHDRCGFPYLRGRTLKGLLSEECDNLIILLQGDIQKHWVDVRNKLFGVPGSILAAMSIMHIDDACLPNKLRQVVSIQMQKEKEEVNKLTPTDILNSLTTIRRQTAINSESGSSDKGSLRSARVVMRDRPNTAPRFTAHLFFDEEPTADMKALLGVGVLALRHLGSGRNRGRGHVQCSLCDDDGNNINQDFLSRFGTIEVDK</sequence>
<dbReference type="RefSeq" id="WP_152592242.1">
    <property type="nucleotide sequence ID" value="NZ_CP045227.1"/>
</dbReference>
<accession>A0A5P8WGR5</accession>
<dbReference type="KEGG" id="nsh:GXM_09462"/>
<dbReference type="CDD" id="cd09726">
    <property type="entry name" value="RAMP_I_III"/>
    <property type="match status" value="1"/>
</dbReference>
<protein>
    <recommendedName>
        <fullName evidence="2">CRISPR type III-associated protein domain-containing protein</fullName>
    </recommendedName>
</protein>
<dbReference type="InterPro" id="IPR052216">
    <property type="entry name" value="CRISPR_Csm3_endoribonuclease"/>
</dbReference>
<dbReference type="PANTHER" id="PTHR35579:SF3">
    <property type="entry name" value="CRISPR SYSTEM CMS ENDORIBONUCLEASE CSM3"/>
    <property type="match status" value="1"/>
</dbReference>
<reference evidence="3 4" key="1">
    <citation type="submission" date="2019-10" db="EMBL/GenBank/DDBJ databases">
        <title>Genomic and transcriptomic insights into the perfect genentic adaptation of a filamentous nitrogen-fixing cyanobacterium to rice fields.</title>
        <authorList>
            <person name="Chen Z."/>
        </authorList>
    </citation>
    <scope>NUCLEOTIDE SEQUENCE [LARGE SCALE GENOMIC DNA]</scope>
    <source>
        <strain evidence="3">CCNUC1</strain>
    </source>
</reference>
<keyword evidence="1" id="KW-0051">Antiviral defense</keyword>
<dbReference type="GO" id="GO:0051607">
    <property type="term" value="P:defense response to virus"/>
    <property type="evidence" value="ECO:0007669"/>
    <property type="project" value="UniProtKB-KW"/>
</dbReference>
<proteinExistence type="predicted"/>
<dbReference type="PANTHER" id="PTHR35579">
    <property type="entry name" value="CRISPR SYSTEM CMS ENDORIBONUCLEASE CSM3"/>
    <property type="match status" value="1"/>
</dbReference>
<evidence type="ECO:0000313" key="4">
    <source>
        <dbReference type="Proteomes" id="UP000326678"/>
    </source>
</evidence>
<dbReference type="AlphaFoldDB" id="A0A5P8WGR5"/>
<evidence type="ECO:0000256" key="1">
    <source>
        <dbReference type="ARBA" id="ARBA00023118"/>
    </source>
</evidence>
<dbReference type="Proteomes" id="UP000326678">
    <property type="component" value="Chromosome Gxm2"/>
</dbReference>
<evidence type="ECO:0000313" key="3">
    <source>
        <dbReference type="EMBL" id="QFS51968.1"/>
    </source>
</evidence>
<feature type="domain" description="CRISPR type III-associated protein" evidence="2">
    <location>
        <begin position="8"/>
        <end position="205"/>
    </location>
</feature>
<gene>
    <name evidence="3" type="ORF">GXM_09462</name>
</gene>
<name>A0A5P8WGR5_9NOSO</name>
<evidence type="ECO:0000259" key="2">
    <source>
        <dbReference type="Pfam" id="PF03787"/>
    </source>
</evidence>
<organism evidence="3 4">
    <name type="scientific">Nostoc sphaeroides CCNUC1</name>
    <dbReference type="NCBI Taxonomy" id="2653204"/>
    <lineage>
        <taxon>Bacteria</taxon>
        <taxon>Bacillati</taxon>
        <taxon>Cyanobacteriota</taxon>
        <taxon>Cyanophyceae</taxon>
        <taxon>Nostocales</taxon>
        <taxon>Nostocaceae</taxon>
        <taxon>Nostoc</taxon>
    </lineage>
</organism>
<keyword evidence="4" id="KW-1185">Reference proteome</keyword>
<dbReference type="Pfam" id="PF03787">
    <property type="entry name" value="RAMPs"/>
    <property type="match status" value="1"/>
</dbReference>
<dbReference type="EMBL" id="CP045227">
    <property type="protein sequence ID" value="QFS51968.1"/>
    <property type="molecule type" value="Genomic_DNA"/>
</dbReference>
<dbReference type="InterPro" id="IPR005537">
    <property type="entry name" value="RAMP_III_fam"/>
</dbReference>